<dbReference type="SMART" id="SM00929">
    <property type="entry name" value="NADH-G_4Fe-4S_3"/>
    <property type="match status" value="1"/>
</dbReference>
<evidence type="ECO:0000313" key="11">
    <source>
        <dbReference type="Proteomes" id="UP000229740"/>
    </source>
</evidence>
<dbReference type="Gene3D" id="3.40.950.10">
    <property type="entry name" value="Fe-only Hydrogenase (Larger Subunit), Chain L, domain 3"/>
    <property type="match status" value="1"/>
</dbReference>
<keyword evidence="2" id="KW-0479">Metal-binding</keyword>
<dbReference type="Gene3D" id="3.30.70.20">
    <property type="match status" value="1"/>
</dbReference>
<dbReference type="PROSITE" id="PS51085">
    <property type="entry name" value="2FE2S_FER_2"/>
    <property type="match status" value="1"/>
</dbReference>
<dbReference type="PROSITE" id="PS51379">
    <property type="entry name" value="4FE4S_FER_2"/>
    <property type="match status" value="2"/>
</dbReference>
<accession>A0A2G6E8E9</accession>
<dbReference type="FunFam" id="3.30.70.20:FF:000035">
    <property type="entry name" value="Iron hydrogenase 1"/>
    <property type="match status" value="1"/>
</dbReference>
<dbReference type="SUPFAM" id="SSF53920">
    <property type="entry name" value="Fe-only hydrogenase"/>
    <property type="match status" value="1"/>
</dbReference>
<evidence type="ECO:0000259" key="8">
    <source>
        <dbReference type="PROSITE" id="PS51379"/>
    </source>
</evidence>
<evidence type="ECO:0000256" key="6">
    <source>
        <dbReference type="SAM" id="MobiDB-lite"/>
    </source>
</evidence>
<keyword evidence="1" id="KW-0004">4Fe-4S</keyword>
<evidence type="ECO:0000256" key="1">
    <source>
        <dbReference type="ARBA" id="ARBA00022485"/>
    </source>
</evidence>
<protein>
    <submittedName>
        <fullName evidence="10">Ferredoxin</fullName>
    </submittedName>
</protein>
<dbReference type="InterPro" id="IPR017900">
    <property type="entry name" value="4Fe4S_Fe_S_CS"/>
</dbReference>
<proteinExistence type="predicted"/>
<dbReference type="Pfam" id="PF13510">
    <property type="entry name" value="Fer2_4"/>
    <property type="match status" value="1"/>
</dbReference>
<evidence type="ECO:0000256" key="4">
    <source>
        <dbReference type="ARBA" id="ARBA00023004"/>
    </source>
</evidence>
<dbReference type="InterPro" id="IPR001041">
    <property type="entry name" value="2Fe-2S_ferredoxin-type"/>
</dbReference>
<dbReference type="Gene3D" id="3.10.20.740">
    <property type="match status" value="1"/>
</dbReference>
<dbReference type="InterPro" id="IPR004108">
    <property type="entry name" value="Fe_hydrogenase_lsu_C"/>
</dbReference>
<dbReference type="Pfam" id="PF02906">
    <property type="entry name" value="Fe_hyd_lg_C"/>
    <property type="match status" value="1"/>
</dbReference>
<name>A0A2G6E8E9_9BACT</name>
<dbReference type="GO" id="GO:0016491">
    <property type="term" value="F:oxidoreductase activity"/>
    <property type="evidence" value="ECO:0007669"/>
    <property type="project" value="InterPro"/>
</dbReference>
<dbReference type="InterPro" id="IPR019574">
    <property type="entry name" value="NADH_UbQ_OxRdtase_Gsu_4Fe4S-bd"/>
</dbReference>
<dbReference type="SUPFAM" id="SSF54862">
    <property type="entry name" value="4Fe-4S ferredoxins"/>
    <property type="match status" value="1"/>
</dbReference>
<dbReference type="Pfam" id="PF02256">
    <property type="entry name" value="Fe_hyd_SSU"/>
    <property type="match status" value="1"/>
</dbReference>
<dbReference type="InterPro" id="IPR036991">
    <property type="entry name" value="Fe_hydrogenase_ssu_sf"/>
</dbReference>
<dbReference type="PANTHER" id="PTHR11615">
    <property type="entry name" value="NITRATE, FORMATE, IRON DEHYDROGENASE"/>
    <property type="match status" value="1"/>
</dbReference>
<feature type="domain" description="4Fe-4S ferredoxin-type" evidence="8">
    <location>
        <begin position="192"/>
        <end position="221"/>
    </location>
</feature>
<feature type="domain" description="2Fe-2S ferredoxin-type" evidence="7">
    <location>
        <begin position="2"/>
        <end position="80"/>
    </location>
</feature>
<dbReference type="GO" id="GO:0046872">
    <property type="term" value="F:metal ion binding"/>
    <property type="evidence" value="ECO:0007669"/>
    <property type="project" value="UniProtKB-KW"/>
</dbReference>
<dbReference type="AlphaFoldDB" id="A0A2G6E8E9"/>
<dbReference type="PROSITE" id="PS51839">
    <property type="entry name" value="4FE4S_HC3"/>
    <property type="match status" value="1"/>
</dbReference>
<gene>
    <name evidence="10" type="ORF">CSB45_05055</name>
</gene>
<dbReference type="InterPro" id="IPR003149">
    <property type="entry name" value="Fe_hydrogenase_ssu"/>
</dbReference>
<feature type="compositionally biased region" description="Polar residues" evidence="6">
    <location>
        <begin position="577"/>
        <end position="586"/>
    </location>
</feature>
<keyword evidence="4" id="KW-0408">Iron</keyword>
<dbReference type="EMBL" id="PDPS01000024">
    <property type="protein sequence ID" value="PID58061.1"/>
    <property type="molecule type" value="Genomic_DNA"/>
</dbReference>
<dbReference type="InterPro" id="IPR036010">
    <property type="entry name" value="2Fe-2S_ferredoxin-like_sf"/>
</dbReference>
<dbReference type="Pfam" id="PF10588">
    <property type="entry name" value="NADH-G_4Fe-4S_3"/>
    <property type="match status" value="1"/>
</dbReference>
<evidence type="ECO:0000259" key="9">
    <source>
        <dbReference type="PROSITE" id="PS51839"/>
    </source>
</evidence>
<feature type="domain" description="4Fe-4S ferredoxin-type" evidence="8">
    <location>
        <begin position="149"/>
        <end position="179"/>
    </location>
</feature>
<feature type="domain" description="4Fe-4S His(Cys)3-ligated-type" evidence="9">
    <location>
        <begin position="80"/>
        <end position="119"/>
    </location>
</feature>
<dbReference type="InterPro" id="IPR009016">
    <property type="entry name" value="Fe_hydrogenase"/>
</dbReference>
<keyword evidence="5" id="KW-0411">Iron-sulfur</keyword>
<evidence type="ECO:0000256" key="2">
    <source>
        <dbReference type="ARBA" id="ARBA00022723"/>
    </source>
</evidence>
<dbReference type="InterPro" id="IPR017896">
    <property type="entry name" value="4Fe4S_Fe-S-bd"/>
</dbReference>
<dbReference type="Pfam" id="PF12838">
    <property type="entry name" value="Fer4_7"/>
    <property type="match status" value="1"/>
</dbReference>
<dbReference type="PROSITE" id="PS00198">
    <property type="entry name" value="4FE4S_FER_1"/>
    <property type="match status" value="1"/>
</dbReference>
<dbReference type="SUPFAM" id="SSF54292">
    <property type="entry name" value="2Fe-2S ferredoxin-like"/>
    <property type="match status" value="1"/>
</dbReference>
<dbReference type="GO" id="GO:0051539">
    <property type="term" value="F:4 iron, 4 sulfur cluster binding"/>
    <property type="evidence" value="ECO:0007669"/>
    <property type="project" value="UniProtKB-KW"/>
</dbReference>
<keyword evidence="3" id="KW-0677">Repeat</keyword>
<dbReference type="InterPro" id="IPR050340">
    <property type="entry name" value="Cytosolic_Fe-S_CAF"/>
</dbReference>
<comment type="caution">
    <text evidence="10">The sequence shown here is derived from an EMBL/GenBank/DDBJ whole genome shotgun (WGS) entry which is preliminary data.</text>
</comment>
<sequence>MDLVSLHIDDSAVQVPKGTTVLEAAGLLDISIPNLCMHPGLRAQGFCRICVVEVAGYDQLQPACVLQAENGMCVHTSTKKVVRSRRMSLEMIIAQHPMRCLTCARNGTCRLQELARQFGIQSSRFFRRDAALDEETSVHLPRSVDENSPAISHDPSMCILCGLCVEACRNLQHVDVIDFAYRGVARKIEAAFGQNLGQVECTACGQCVQVCPSNAFYEKQEGRSVLHALQDPDIHVVALLSPMTAVSLGEEFECSAGRQLSPQLIASLKALGFNKVFDVAVGADLLIMEEAYQLLNRFKSGQLLPMISSSSPAWIKYAEHFYPDMLPLLSPCKSPVQVLASLLKSYYAQQHSLAPEQIFSVSISPCTAEKFERTRPESTFNGHATLDACLTTKELASLLRGNLGEHFVAAEAQSFDAPFDRASGAGMLFCGAGGMLEGIMRTFFELYTGKRLKKPEFPTMRSPGGFKEISLKLGDQSFSAAIVHGTGTVRRLLEKITKEKKQYHYIEIKGCPQGCARGGGQPLPWDEETILKRTQALYDLDAAQTIRKAHENPTVKELYRQVLKKPGSPRSKKLLHTSYTQRQRYL</sequence>
<evidence type="ECO:0000259" key="7">
    <source>
        <dbReference type="PROSITE" id="PS51085"/>
    </source>
</evidence>
<dbReference type="Gene3D" id="3.40.50.1780">
    <property type="match status" value="1"/>
</dbReference>
<dbReference type="SMART" id="SM00902">
    <property type="entry name" value="Fe_hyd_SSU"/>
    <property type="match status" value="1"/>
</dbReference>
<reference evidence="10 11" key="1">
    <citation type="submission" date="2017-10" db="EMBL/GenBank/DDBJ databases">
        <title>Novel microbial diversity and functional potential in the marine mammal oral microbiome.</title>
        <authorList>
            <person name="Dudek N.K."/>
            <person name="Sun C.L."/>
            <person name="Burstein D."/>
            <person name="Kantor R.S."/>
            <person name="Aliaga Goltsman D.S."/>
            <person name="Bik E.M."/>
            <person name="Thomas B.C."/>
            <person name="Banfield J.F."/>
            <person name="Relman D.A."/>
        </authorList>
    </citation>
    <scope>NUCLEOTIDE SEQUENCE [LARGE SCALE GENOMIC DNA]</scope>
    <source>
        <strain evidence="10">DOLZORAL124_49_17</strain>
    </source>
</reference>
<evidence type="ECO:0000313" key="10">
    <source>
        <dbReference type="EMBL" id="PID58061.1"/>
    </source>
</evidence>
<dbReference type="Proteomes" id="UP000229740">
    <property type="component" value="Unassembled WGS sequence"/>
</dbReference>
<evidence type="ECO:0000256" key="3">
    <source>
        <dbReference type="ARBA" id="ARBA00022737"/>
    </source>
</evidence>
<evidence type="ECO:0000256" key="5">
    <source>
        <dbReference type="ARBA" id="ARBA00023014"/>
    </source>
</evidence>
<dbReference type="Gene3D" id="4.10.260.20">
    <property type="entry name" value="Iron hydrogenase, small subunit"/>
    <property type="match status" value="1"/>
</dbReference>
<feature type="region of interest" description="Disordered" evidence="6">
    <location>
        <begin position="566"/>
        <end position="586"/>
    </location>
</feature>
<dbReference type="CDD" id="cd00207">
    <property type="entry name" value="fer2"/>
    <property type="match status" value="1"/>
</dbReference>
<organism evidence="10 11">
    <name type="scientific">candidate division KSB3 bacterium</name>
    <dbReference type="NCBI Taxonomy" id="2044937"/>
    <lineage>
        <taxon>Bacteria</taxon>
        <taxon>candidate division KSB3</taxon>
    </lineage>
</organism>